<evidence type="ECO:0000256" key="6">
    <source>
        <dbReference type="SAM" id="MobiDB-lite"/>
    </source>
</evidence>
<keyword evidence="4" id="KW-0131">Cell cycle</keyword>
<proteinExistence type="inferred from homology"/>
<dbReference type="CDD" id="cd20543">
    <property type="entry name" value="CYCLIN_AtCycD-like_rpt1"/>
    <property type="match status" value="1"/>
</dbReference>
<dbReference type="Pfam" id="PF00134">
    <property type="entry name" value="Cyclin_N"/>
    <property type="match status" value="1"/>
</dbReference>
<reference evidence="9 10" key="1">
    <citation type="submission" date="2012-08" db="EMBL/GenBank/DDBJ databases">
        <title>Oryza genome evolution.</title>
        <authorList>
            <person name="Wing R.A."/>
        </authorList>
    </citation>
    <scope>NUCLEOTIDE SEQUENCE</scope>
</reference>
<dbReference type="GO" id="GO:0051301">
    <property type="term" value="P:cell division"/>
    <property type="evidence" value="ECO:0007669"/>
    <property type="project" value="UniProtKB-KW"/>
</dbReference>
<organism evidence="9 10">
    <name type="scientific">Leersia perrieri</name>
    <dbReference type="NCBI Taxonomy" id="77586"/>
    <lineage>
        <taxon>Eukaryota</taxon>
        <taxon>Viridiplantae</taxon>
        <taxon>Streptophyta</taxon>
        <taxon>Embryophyta</taxon>
        <taxon>Tracheophyta</taxon>
        <taxon>Spermatophyta</taxon>
        <taxon>Magnoliopsida</taxon>
        <taxon>Liliopsida</taxon>
        <taxon>Poales</taxon>
        <taxon>Poaceae</taxon>
        <taxon>BOP clade</taxon>
        <taxon>Oryzoideae</taxon>
        <taxon>Oryzeae</taxon>
        <taxon>Oryzinae</taxon>
        <taxon>Leersia</taxon>
    </lineage>
</organism>
<dbReference type="InterPro" id="IPR013763">
    <property type="entry name" value="Cyclin-like_dom"/>
</dbReference>
<keyword evidence="10" id="KW-1185">Reference proteome</keyword>
<evidence type="ECO:0000256" key="1">
    <source>
        <dbReference type="ARBA" id="ARBA00009065"/>
    </source>
</evidence>
<dbReference type="EnsemblPlants" id="LPERR03G17230.1">
    <property type="protein sequence ID" value="LPERR03G17230.1"/>
    <property type="gene ID" value="LPERR03G17230"/>
</dbReference>
<dbReference type="AlphaFoldDB" id="A0A0D9VUU1"/>
<keyword evidence="3 5" id="KW-0195">Cyclin</keyword>
<dbReference type="Proteomes" id="UP000032180">
    <property type="component" value="Chromosome 3"/>
</dbReference>
<reference evidence="9" key="3">
    <citation type="submission" date="2015-04" db="UniProtKB">
        <authorList>
            <consortium name="EnsemblPlants"/>
        </authorList>
    </citation>
    <scope>IDENTIFICATION</scope>
</reference>
<evidence type="ECO:0000313" key="9">
    <source>
        <dbReference type="EnsemblPlants" id="LPERR03G17230.1"/>
    </source>
</evidence>
<evidence type="ECO:0000256" key="4">
    <source>
        <dbReference type="ARBA" id="ARBA00023306"/>
    </source>
</evidence>
<dbReference type="SMART" id="SM00385">
    <property type="entry name" value="CYCLIN"/>
    <property type="match status" value="1"/>
</dbReference>
<feature type="region of interest" description="Disordered" evidence="6">
    <location>
        <begin position="318"/>
        <end position="353"/>
    </location>
</feature>
<dbReference type="STRING" id="77586.A0A0D9VUU1"/>
<accession>A0A0D9VUU1</accession>
<feature type="domain" description="Cyclin C-terminal" evidence="8">
    <location>
        <begin position="204"/>
        <end position="324"/>
    </location>
</feature>
<reference evidence="10" key="2">
    <citation type="submission" date="2013-12" db="EMBL/GenBank/DDBJ databases">
        <authorList>
            <person name="Yu Y."/>
            <person name="Lee S."/>
            <person name="de Baynast K."/>
            <person name="Wissotski M."/>
            <person name="Liu L."/>
            <person name="Talag J."/>
            <person name="Goicoechea J."/>
            <person name="Angelova A."/>
            <person name="Jetty R."/>
            <person name="Kudrna D."/>
            <person name="Golser W."/>
            <person name="Rivera L."/>
            <person name="Zhang J."/>
            <person name="Wing R."/>
        </authorList>
    </citation>
    <scope>NUCLEOTIDE SEQUENCE</scope>
</reference>
<dbReference type="PANTHER" id="PTHR10177">
    <property type="entry name" value="CYCLINS"/>
    <property type="match status" value="1"/>
</dbReference>
<dbReference type="eggNOG" id="KOG0656">
    <property type="taxonomic scope" value="Eukaryota"/>
</dbReference>
<dbReference type="FunFam" id="1.10.472.10:FF:000040">
    <property type="entry name" value="D6-type cyclin"/>
    <property type="match status" value="1"/>
</dbReference>
<evidence type="ECO:0000259" key="8">
    <source>
        <dbReference type="SMART" id="SM01332"/>
    </source>
</evidence>
<evidence type="ECO:0000256" key="2">
    <source>
        <dbReference type="ARBA" id="ARBA00022618"/>
    </source>
</evidence>
<dbReference type="FunFam" id="1.10.472.10:FF:000060">
    <property type="entry name" value="D6-type cyclin"/>
    <property type="match status" value="1"/>
</dbReference>
<evidence type="ECO:0000313" key="10">
    <source>
        <dbReference type="Proteomes" id="UP000032180"/>
    </source>
</evidence>
<evidence type="ECO:0000256" key="3">
    <source>
        <dbReference type="ARBA" id="ARBA00023127"/>
    </source>
</evidence>
<dbReference type="CDD" id="cd20544">
    <property type="entry name" value="CYCLIN_AtCycD-like_rpt2"/>
    <property type="match status" value="1"/>
</dbReference>
<dbReference type="Gene3D" id="1.10.472.10">
    <property type="entry name" value="Cyclin-like"/>
    <property type="match status" value="2"/>
</dbReference>
<dbReference type="Gramene" id="LPERR03G17230.1">
    <property type="protein sequence ID" value="LPERR03G17230.1"/>
    <property type="gene ID" value="LPERR03G17230"/>
</dbReference>
<evidence type="ECO:0000256" key="5">
    <source>
        <dbReference type="RuleBase" id="RU000383"/>
    </source>
</evidence>
<comment type="similarity">
    <text evidence="1">Belongs to the cyclin family. Cyclin D subfamily.</text>
</comment>
<name>A0A0D9VUU1_9ORYZ</name>
<dbReference type="Pfam" id="PF02984">
    <property type="entry name" value="Cyclin_C"/>
    <property type="match status" value="1"/>
</dbReference>
<keyword evidence="2" id="KW-0132">Cell division</keyword>
<dbReference type="SUPFAM" id="SSF47954">
    <property type="entry name" value="Cyclin-like"/>
    <property type="match status" value="1"/>
</dbReference>
<sequence length="353" mass="38865">MGFLCSQSSPASFSLLCDESSESVFGADDCGVEEMVPELEKMMVMSPGFSTSLGLQLGDDGDDDLVGSFMEKEVEQMVGTARGQYLEKLRNGGIELSCRIAAIDWICKVQAHYNFGPLCAYLAVNYLDRFLSSVQLSVTNDMPWMQQLLIVACLSVAAKMEETTVLSTVDLQVFSSPEYVFDAKTIRRMETVILTTLKWRMQAVTPFSYIDHFLHKINEGKPLTCELVSRCTELILGTMKATEFLKFRPSEIATAVALSVVTDGRVLDLGSVLESYELPVDKENVGRCHQAMLQMALVTHTSTESPSGVLDTSRFTSKELHSRTPGTSQQVDNNNQDSTPASKRTRLGAAPMS</sequence>
<dbReference type="HOGENOM" id="CLU_048040_1_1_1"/>
<dbReference type="InterPro" id="IPR004367">
    <property type="entry name" value="Cyclin_C-dom"/>
</dbReference>
<evidence type="ECO:0000259" key="7">
    <source>
        <dbReference type="SMART" id="SM00385"/>
    </source>
</evidence>
<feature type="domain" description="Cyclin-like" evidence="7">
    <location>
        <begin position="104"/>
        <end position="195"/>
    </location>
</feature>
<dbReference type="SMART" id="SM01332">
    <property type="entry name" value="Cyclin_C"/>
    <property type="match status" value="1"/>
</dbReference>
<dbReference type="InterPro" id="IPR048258">
    <property type="entry name" value="Cyclins_cyclin-box"/>
</dbReference>
<feature type="compositionally biased region" description="Polar residues" evidence="6">
    <location>
        <begin position="324"/>
        <end position="342"/>
    </location>
</feature>
<protein>
    <submittedName>
        <fullName evidence="9">Uncharacterized protein</fullName>
    </submittedName>
</protein>
<dbReference type="InterPro" id="IPR036915">
    <property type="entry name" value="Cyclin-like_sf"/>
</dbReference>
<dbReference type="InterPro" id="IPR039361">
    <property type="entry name" value="Cyclin"/>
</dbReference>
<dbReference type="PROSITE" id="PS00292">
    <property type="entry name" value="CYCLINS"/>
    <property type="match status" value="1"/>
</dbReference>
<dbReference type="InterPro" id="IPR006671">
    <property type="entry name" value="Cyclin_N"/>
</dbReference>